<reference evidence="2" key="2">
    <citation type="submission" date="2015-03" db="EMBL/GenBank/DDBJ databases">
        <authorList>
            <person name="Chow C.-E.T."/>
            <person name="Winget D.M."/>
            <person name="White R.A.III."/>
            <person name="Hallam S.J."/>
            <person name="Suttle C.A."/>
        </authorList>
    </citation>
    <scope>NUCLEOTIDE SEQUENCE</scope>
    <source>
        <strain evidence="2">Oxic3_2</strain>
    </source>
</reference>
<name>A0A0F7L826_9VIRU</name>
<feature type="transmembrane region" description="Helical" evidence="1">
    <location>
        <begin position="6"/>
        <end position="24"/>
    </location>
</feature>
<keyword evidence="1" id="KW-0812">Transmembrane</keyword>
<reference evidence="2" key="1">
    <citation type="journal article" date="2015" name="Front. Microbiol.">
        <title>Combining genomic sequencing methods to explore viral diversity and reveal potential virus-host interactions.</title>
        <authorList>
            <person name="Chow C.E."/>
            <person name="Winget D.M."/>
            <person name="White R.A.III."/>
            <person name="Hallam S.J."/>
            <person name="Suttle C.A."/>
        </authorList>
    </citation>
    <scope>NUCLEOTIDE SEQUENCE</scope>
    <source>
        <strain evidence="2">Oxic3_2</strain>
    </source>
</reference>
<protein>
    <submittedName>
        <fullName evidence="2">Uncharacterized protein</fullName>
    </submittedName>
</protein>
<keyword evidence="1" id="KW-1133">Transmembrane helix</keyword>
<evidence type="ECO:0000313" key="2">
    <source>
        <dbReference type="EMBL" id="AKH48719.1"/>
    </source>
</evidence>
<organism evidence="2">
    <name type="scientific">uncultured marine virus</name>
    <dbReference type="NCBI Taxonomy" id="186617"/>
    <lineage>
        <taxon>Viruses</taxon>
        <taxon>environmental samples</taxon>
    </lineage>
</organism>
<dbReference type="EMBL" id="KR029608">
    <property type="protein sequence ID" value="AKH48719.1"/>
    <property type="molecule type" value="Genomic_DNA"/>
</dbReference>
<proteinExistence type="predicted"/>
<sequence>MFENLSILLNCLFYSLSRLCLFILNVSHLRYAVNLCFATQLTLLLFLTHPMMNLKLSITNRAFVDIPRHYSFPVKITGVVLAFTVGGFFTRRVPSSISSKSNPFRTGTISVCSRSDFCSAIIIAPIA</sequence>
<feature type="transmembrane region" description="Helical" evidence="1">
    <location>
        <begin position="72"/>
        <end position="90"/>
    </location>
</feature>
<keyword evidence="1" id="KW-0472">Membrane</keyword>
<feature type="transmembrane region" description="Helical" evidence="1">
    <location>
        <begin position="31"/>
        <end position="52"/>
    </location>
</feature>
<evidence type="ECO:0000256" key="1">
    <source>
        <dbReference type="SAM" id="Phobius"/>
    </source>
</evidence>
<accession>A0A0F7L826</accession>